<keyword evidence="1" id="KW-0812">Transmembrane</keyword>
<dbReference type="EMBL" id="LWQT01000050">
    <property type="protein sequence ID" value="OAN50750.1"/>
    <property type="molecule type" value="Genomic_DNA"/>
</dbReference>
<dbReference type="OrthoDB" id="270162at2"/>
<feature type="transmembrane region" description="Helical" evidence="1">
    <location>
        <begin position="60"/>
        <end position="88"/>
    </location>
</feature>
<gene>
    <name evidence="2" type="ORF">A6A04_17530</name>
</gene>
<name>A0A178MPM3_9PROT</name>
<sequence>MPIYYLRRLSGDKRTSSANKHLGYSLAFIAGAINAGGFLAVDRYTSHMTGMVSSMADSLILGHLGVVVICLGSLAAFVAGSAYSAILINWGLHHRTHSKYAYPLLWEALLLLCFGLMGGWLELHESGFIPVTVMLLCFIMGLQNAIITKISNSEIRTTHMTGIVTDIGIELGKAFYINSQAETAHYKPVRANKARLALLSCLLLSFFCGGVIGAFGFNHIGYSSTIPLAAFLVVLAIVPLVDDVRTRRRVFLRHRLQDRSRRLRRPPADAE</sequence>
<keyword evidence="1" id="KW-0472">Membrane</keyword>
<evidence type="ECO:0000313" key="2">
    <source>
        <dbReference type="EMBL" id="OAN50750.1"/>
    </source>
</evidence>
<evidence type="ECO:0008006" key="4">
    <source>
        <dbReference type="Google" id="ProtNLM"/>
    </source>
</evidence>
<evidence type="ECO:0000256" key="1">
    <source>
        <dbReference type="SAM" id="Phobius"/>
    </source>
</evidence>
<evidence type="ECO:0000313" key="3">
    <source>
        <dbReference type="Proteomes" id="UP000078428"/>
    </source>
</evidence>
<dbReference type="PANTHER" id="PTHR37314">
    <property type="entry name" value="SLR0142 PROTEIN"/>
    <property type="match status" value="1"/>
</dbReference>
<keyword evidence="1" id="KW-1133">Transmembrane helix</keyword>
<organism evidence="2 3">
    <name type="scientific">Paramagnetospirillum marisnigri</name>
    <dbReference type="NCBI Taxonomy" id="1285242"/>
    <lineage>
        <taxon>Bacteria</taxon>
        <taxon>Pseudomonadati</taxon>
        <taxon>Pseudomonadota</taxon>
        <taxon>Alphaproteobacteria</taxon>
        <taxon>Rhodospirillales</taxon>
        <taxon>Magnetospirillaceae</taxon>
        <taxon>Paramagnetospirillum</taxon>
    </lineage>
</organism>
<dbReference type="STRING" id="1285242.A6A04_17530"/>
<dbReference type="Pfam" id="PF06912">
    <property type="entry name" value="DUF1275"/>
    <property type="match status" value="1"/>
</dbReference>
<dbReference type="InterPro" id="IPR010699">
    <property type="entry name" value="DUF1275"/>
</dbReference>
<dbReference type="AlphaFoldDB" id="A0A178MPM3"/>
<feature type="transmembrane region" description="Helical" evidence="1">
    <location>
        <begin position="100"/>
        <end position="121"/>
    </location>
</feature>
<comment type="caution">
    <text evidence="2">The sequence shown here is derived from an EMBL/GenBank/DDBJ whole genome shotgun (WGS) entry which is preliminary data.</text>
</comment>
<feature type="transmembrane region" description="Helical" evidence="1">
    <location>
        <begin position="127"/>
        <end position="147"/>
    </location>
</feature>
<protein>
    <recommendedName>
        <fullName evidence="4">DUF1275 domain-containing protein</fullName>
    </recommendedName>
</protein>
<keyword evidence="3" id="KW-1185">Reference proteome</keyword>
<dbReference type="Proteomes" id="UP000078428">
    <property type="component" value="Unassembled WGS sequence"/>
</dbReference>
<dbReference type="PANTHER" id="PTHR37314:SF4">
    <property type="entry name" value="UPF0700 TRANSMEMBRANE PROTEIN YOAK"/>
    <property type="match status" value="1"/>
</dbReference>
<feature type="transmembrane region" description="Helical" evidence="1">
    <location>
        <begin position="21"/>
        <end position="40"/>
    </location>
</feature>
<accession>A0A178MPM3</accession>
<feature type="transmembrane region" description="Helical" evidence="1">
    <location>
        <begin position="222"/>
        <end position="241"/>
    </location>
</feature>
<reference evidence="2 3" key="1">
    <citation type="submission" date="2016-04" db="EMBL/GenBank/DDBJ databases">
        <title>Draft genome sequence of freshwater magnetotactic bacteria Magnetospirillum marisnigri SP-1 and Magnetospirillum moscoviense BB-1.</title>
        <authorList>
            <person name="Koziaeva V."/>
            <person name="Dziuba M.V."/>
            <person name="Ivanov T.M."/>
            <person name="Kuznetsov B."/>
            <person name="Grouzdev D.S."/>
        </authorList>
    </citation>
    <scope>NUCLEOTIDE SEQUENCE [LARGE SCALE GENOMIC DNA]</scope>
    <source>
        <strain evidence="2 3">SP-1</strain>
    </source>
</reference>
<feature type="transmembrane region" description="Helical" evidence="1">
    <location>
        <begin position="196"/>
        <end position="216"/>
    </location>
</feature>
<proteinExistence type="predicted"/>
<dbReference type="RefSeq" id="WP_068492061.1">
    <property type="nucleotide sequence ID" value="NZ_LWQT01000050.1"/>
</dbReference>